<keyword evidence="1" id="KW-0808">Transferase</keyword>
<dbReference type="InterPro" id="IPR029063">
    <property type="entry name" value="SAM-dependent_MTases_sf"/>
</dbReference>
<organism evidence="1 2">
    <name type="scientific">Methylacidimicrobium tartarophylax</name>
    <dbReference type="NCBI Taxonomy" id="1041768"/>
    <lineage>
        <taxon>Bacteria</taxon>
        <taxon>Pseudomonadati</taxon>
        <taxon>Verrucomicrobiota</taxon>
        <taxon>Methylacidimicrobium</taxon>
    </lineage>
</organism>
<keyword evidence="1" id="KW-0489">Methyltransferase</keyword>
<dbReference type="SUPFAM" id="SSF53335">
    <property type="entry name" value="S-adenosyl-L-methionine-dependent methyltransferases"/>
    <property type="match status" value="1"/>
</dbReference>
<dbReference type="Pfam" id="PF01209">
    <property type="entry name" value="Ubie_methyltran"/>
    <property type="match status" value="1"/>
</dbReference>
<dbReference type="EMBL" id="CABFVA020000007">
    <property type="protein sequence ID" value="VVM04612.1"/>
    <property type="molecule type" value="Genomic_DNA"/>
</dbReference>
<dbReference type="GO" id="GO:0043770">
    <property type="term" value="F:demethylmenaquinone methyltransferase activity"/>
    <property type="evidence" value="ECO:0007669"/>
    <property type="project" value="UniProtKB-EC"/>
</dbReference>
<dbReference type="GO" id="GO:0032259">
    <property type="term" value="P:methylation"/>
    <property type="evidence" value="ECO:0007669"/>
    <property type="project" value="UniProtKB-KW"/>
</dbReference>
<dbReference type="OrthoDB" id="9808140at2"/>
<evidence type="ECO:0000313" key="1">
    <source>
        <dbReference type="EMBL" id="VVM04612.1"/>
    </source>
</evidence>
<sequence>LLRGSAEALPLPDASCDFLSMGYALRHLRDIHAAFAEFYRVLRSGGRLLLLEITQPRSLWGGLLLRGYLRIGVPLLGCFAGCSQASKELWRYYHETIEACVPPPVILEALRAAGFLEVQRHVEFRCLSEYTARRPGRIDHPKCPAAQEE</sequence>
<dbReference type="EC" id="2.1.1.163" evidence="1"/>
<accession>A0A5E6M4W3</accession>
<protein>
    <submittedName>
        <fullName evidence="1">Partial demethylmenaquinone methyltransferase / 2-methoxy-6-polyprenyl-1,4-benzoquinol methylase</fullName>
        <ecNumber evidence="1">2.1.1.163</ecNumber>
    </submittedName>
</protein>
<dbReference type="RefSeq" id="WP_142659067.1">
    <property type="nucleotide sequence ID" value="NZ_CABFVA020000007.1"/>
</dbReference>
<gene>
    <name evidence="1" type="primary">ubiE</name>
    <name evidence="1" type="ORF">MAMT_00183</name>
</gene>
<feature type="non-terminal residue" evidence="1">
    <location>
        <position position="1"/>
    </location>
</feature>
<proteinExistence type="predicted"/>
<name>A0A5E6M4W3_9BACT</name>
<dbReference type="Proteomes" id="UP000334923">
    <property type="component" value="Unassembled WGS sequence"/>
</dbReference>
<dbReference type="Gene3D" id="3.40.50.150">
    <property type="entry name" value="Vaccinia Virus protein VP39"/>
    <property type="match status" value="1"/>
</dbReference>
<evidence type="ECO:0000313" key="2">
    <source>
        <dbReference type="Proteomes" id="UP000334923"/>
    </source>
</evidence>
<keyword evidence="2" id="KW-1185">Reference proteome</keyword>
<dbReference type="AlphaFoldDB" id="A0A5E6M4W3"/>
<reference evidence="1 2" key="1">
    <citation type="submission" date="2019-09" db="EMBL/GenBank/DDBJ databases">
        <authorList>
            <person name="Cremers G."/>
        </authorList>
    </citation>
    <scope>NUCLEOTIDE SEQUENCE [LARGE SCALE GENOMIC DNA]</scope>
    <source>
        <strain evidence="1">4A</strain>
    </source>
</reference>